<evidence type="ECO:0000259" key="8">
    <source>
        <dbReference type="PROSITE" id="PS50846"/>
    </source>
</evidence>
<evidence type="ECO:0000256" key="7">
    <source>
        <dbReference type="SAM" id="Coils"/>
    </source>
</evidence>
<dbReference type="Pfam" id="PF00403">
    <property type="entry name" value="HMA"/>
    <property type="match status" value="1"/>
</dbReference>
<keyword evidence="4" id="KW-0238">DNA-binding</keyword>
<dbReference type="InterPro" id="IPR006121">
    <property type="entry name" value="HMA_dom"/>
</dbReference>
<gene>
    <name evidence="10" type="ORF">CCAM_LOCUS12560</name>
</gene>
<dbReference type="OrthoDB" id="1935281at2759"/>
<proteinExistence type="predicted"/>
<dbReference type="SMART" id="SM00353">
    <property type="entry name" value="HLH"/>
    <property type="match status" value="1"/>
</dbReference>
<dbReference type="InterPro" id="IPR015660">
    <property type="entry name" value="MASH1/Ascl1a-like"/>
</dbReference>
<keyword evidence="6" id="KW-0539">Nucleus</keyword>
<feature type="coiled-coil region" evidence="7">
    <location>
        <begin position="39"/>
        <end position="66"/>
    </location>
</feature>
<evidence type="ECO:0008006" key="12">
    <source>
        <dbReference type="Google" id="ProtNLM"/>
    </source>
</evidence>
<keyword evidence="3" id="KW-0805">Transcription regulation</keyword>
<evidence type="ECO:0000256" key="3">
    <source>
        <dbReference type="ARBA" id="ARBA00023015"/>
    </source>
</evidence>
<keyword evidence="11" id="KW-1185">Reference proteome</keyword>
<dbReference type="GO" id="GO:0046872">
    <property type="term" value="F:metal ion binding"/>
    <property type="evidence" value="ECO:0007669"/>
    <property type="project" value="InterPro"/>
</dbReference>
<dbReference type="Gene3D" id="4.10.280.10">
    <property type="entry name" value="Helix-loop-helix DNA-binding domain"/>
    <property type="match status" value="1"/>
</dbReference>
<evidence type="ECO:0000313" key="11">
    <source>
        <dbReference type="Proteomes" id="UP000595140"/>
    </source>
</evidence>
<comment type="subcellular location">
    <subcellularLocation>
        <location evidence="2">Membrane</location>
        <topology evidence="2">Peripheral membrane protein</topology>
    </subcellularLocation>
    <subcellularLocation>
        <location evidence="1">Nucleus</location>
    </subcellularLocation>
</comment>
<keyword evidence="7" id="KW-0175">Coiled coil</keyword>
<reference evidence="10 11" key="1">
    <citation type="submission" date="2018-04" db="EMBL/GenBank/DDBJ databases">
        <authorList>
            <person name="Vogel A."/>
        </authorList>
    </citation>
    <scope>NUCLEOTIDE SEQUENCE [LARGE SCALE GENOMIC DNA]</scope>
</reference>
<name>A0A484L3J0_9ASTE</name>
<dbReference type="CDD" id="cd00371">
    <property type="entry name" value="HMA"/>
    <property type="match status" value="1"/>
</dbReference>
<dbReference type="PROSITE" id="PS50888">
    <property type="entry name" value="BHLH"/>
    <property type="match status" value="1"/>
</dbReference>
<dbReference type="GO" id="GO:0016020">
    <property type="term" value="C:membrane"/>
    <property type="evidence" value="ECO:0007669"/>
    <property type="project" value="UniProtKB-SubCell"/>
</dbReference>
<evidence type="ECO:0000256" key="4">
    <source>
        <dbReference type="ARBA" id="ARBA00023125"/>
    </source>
</evidence>
<evidence type="ECO:0000256" key="2">
    <source>
        <dbReference type="ARBA" id="ARBA00004170"/>
    </source>
</evidence>
<dbReference type="InterPro" id="IPR036638">
    <property type="entry name" value="HLH_DNA-bd_sf"/>
</dbReference>
<dbReference type="PROSITE" id="PS50846">
    <property type="entry name" value="HMA_2"/>
    <property type="match status" value="1"/>
</dbReference>
<evidence type="ECO:0000259" key="9">
    <source>
        <dbReference type="PROSITE" id="PS50888"/>
    </source>
</evidence>
<dbReference type="GO" id="GO:0090575">
    <property type="term" value="C:RNA polymerase II transcription regulator complex"/>
    <property type="evidence" value="ECO:0007669"/>
    <property type="project" value="TreeGrafter"/>
</dbReference>
<feature type="domain" description="HMA" evidence="8">
    <location>
        <begin position="269"/>
        <end position="332"/>
    </location>
</feature>
<dbReference type="GO" id="GO:0000981">
    <property type="term" value="F:DNA-binding transcription factor activity, RNA polymerase II-specific"/>
    <property type="evidence" value="ECO:0007669"/>
    <property type="project" value="TreeGrafter"/>
</dbReference>
<dbReference type="Proteomes" id="UP000595140">
    <property type="component" value="Unassembled WGS sequence"/>
</dbReference>
<evidence type="ECO:0000313" key="10">
    <source>
        <dbReference type="EMBL" id="VFQ70784.1"/>
    </source>
</evidence>
<dbReference type="EMBL" id="OOIL02000945">
    <property type="protein sequence ID" value="VFQ70784.1"/>
    <property type="molecule type" value="Genomic_DNA"/>
</dbReference>
<dbReference type="InterPro" id="IPR011598">
    <property type="entry name" value="bHLH_dom"/>
</dbReference>
<dbReference type="PANTHER" id="PTHR13935:SF106">
    <property type="entry name" value="ACHAETE-SCUTE COMPLEX PROTEIN T5-RELATED"/>
    <property type="match status" value="1"/>
</dbReference>
<evidence type="ECO:0000256" key="5">
    <source>
        <dbReference type="ARBA" id="ARBA00023163"/>
    </source>
</evidence>
<dbReference type="Gene3D" id="3.30.70.100">
    <property type="match status" value="1"/>
</dbReference>
<dbReference type="InterPro" id="IPR036163">
    <property type="entry name" value="HMA_dom_sf"/>
</dbReference>
<keyword evidence="5" id="KW-0804">Transcription</keyword>
<dbReference type="GO" id="GO:0046983">
    <property type="term" value="F:protein dimerization activity"/>
    <property type="evidence" value="ECO:0007669"/>
    <property type="project" value="InterPro"/>
</dbReference>
<dbReference type="SUPFAM" id="SSF47459">
    <property type="entry name" value="HLH, helix-loop-helix DNA-binding domain"/>
    <property type="match status" value="1"/>
</dbReference>
<protein>
    <recommendedName>
        <fullName evidence="12">BHLH domain-containing protein</fullName>
    </recommendedName>
</protein>
<dbReference type="Pfam" id="PF00010">
    <property type="entry name" value="HLH"/>
    <property type="match status" value="1"/>
</dbReference>
<dbReference type="FunFam" id="3.30.70.100:FF:000042">
    <property type="entry name" value="Copper chaperone for superoxide dismutase"/>
    <property type="match status" value="1"/>
</dbReference>
<dbReference type="GO" id="GO:0000977">
    <property type="term" value="F:RNA polymerase II transcription regulatory region sequence-specific DNA binding"/>
    <property type="evidence" value="ECO:0007669"/>
    <property type="project" value="TreeGrafter"/>
</dbReference>
<evidence type="ECO:0000256" key="6">
    <source>
        <dbReference type="ARBA" id="ARBA00023242"/>
    </source>
</evidence>
<dbReference type="SUPFAM" id="SSF55008">
    <property type="entry name" value="HMA, heavy metal-associated domain"/>
    <property type="match status" value="1"/>
</dbReference>
<dbReference type="GO" id="GO:0009626">
    <property type="term" value="P:plant-type hypersensitive response"/>
    <property type="evidence" value="ECO:0007669"/>
    <property type="project" value="UniProtKB-KW"/>
</dbReference>
<dbReference type="PANTHER" id="PTHR13935">
    <property type="entry name" value="ACHAETE-SCUTE TRANSCRIPTION FACTOR-RELATED"/>
    <property type="match status" value="1"/>
</dbReference>
<evidence type="ECO:0000256" key="1">
    <source>
        <dbReference type="ARBA" id="ARBA00004123"/>
    </source>
</evidence>
<accession>A0A484L3J0</accession>
<dbReference type="AlphaFoldDB" id="A0A484L3J0"/>
<feature type="domain" description="BHLH" evidence="9">
    <location>
        <begin position="1"/>
        <end position="49"/>
    </location>
</feature>
<sequence length="346" mass="37742">MRRDVERQRRKEMGGLYKSLVTLIPYDYIKGKRSTSDRLQETVRYVRDLRKRVEKMRARRDELRGTVITEPVAVTTITSSSSSSSLLMKQKGDLHQDECRHDGNDDEMMSRVVVKPCRSGVEITLSVNKADDVSLSKILNVLVCQGMSVNTCSSVKLNHRLLLTIQAEVVGERTVDPTQVEQQLSAAFPAVTAIAASSSSSSSSLKPSTCYLHPSRSFRFGSVSCSNPVLGSAGLGFSNPRCSLFPVQMDAPSSDQSLPSLQEGTILPELLTEFMVEMSCEGCVKSVKTKLEGIEGVKSVDVDLGNQVVKVLGSLPVKTLAEALEQTGRKARLIGQGVPEGLQTMT</sequence>
<organism evidence="10 11">
    <name type="scientific">Cuscuta campestris</name>
    <dbReference type="NCBI Taxonomy" id="132261"/>
    <lineage>
        <taxon>Eukaryota</taxon>
        <taxon>Viridiplantae</taxon>
        <taxon>Streptophyta</taxon>
        <taxon>Embryophyta</taxon>
        <taxon>Tracheophyta</taxon>
        <taxon>Spermatophyta</taxon>
        <taxon>Magnoliopsida</taxon>
        <taxon>eudicotyledons</taxon>
        <taxon>Gunneridae</taxon>
        <taxon>Pentapetalae</taxon>
        <taxon>asterids</taxon>
        <taxon>lamiids</taxon>
        <taxon>Solanales</taxon>
        <taxon>Convolvulaceae</taxon>
        <taxon>Cuscuteae</taxon>
        <taxon>Cuscuta</taxon>
        <taxon>Cuscuta subgen. Grammica</taxon>
        <taxon>Cuscuta sect. Cleistogrammica</taxon>
    </lineage>
</organism>